<reference evidence="2 3" key="1">
    <citation type="journal article" date="2019" name="Nat. Plants">
        <title>Genome sequencing of Musa balbisiana reveals subgenome evolution and function divergence in polyploid bananas.</title>
        <authorList>
            <person name="Yao X."/>
        </authorList>
    </citation>
    <scope>NUCLEOTIDE SEQUENCE [LARGE SCALE GENOMIC DNA]</scope>
    <source>
        <strain evidence="3">cv. DH-PKW</strain>
        <tissue evidence="2">Leaves</tissue>
    </source>
</reference>
<feature type="chain" id="PRO_5020707184" description="Secreted protein" evidence="1">
    <location>
        <begin position="19"/>
        <end position="95"/>
    </location>
</feature>
<proteinExistence type="predicted"/>
<dbReference type="Gene3D" id="3.90.730.10">
    <property type="entry name" value="Ribonuclease T2-like"/>
    <property type="match status" value="1"/>
</dbReference>
<gene>
    <name evidence="2" type="ORF">C4D60_Mb06t03930</name>
</gene>
<keyword evidence="1" id="KW-0732">Signal</keyword>
<dbReference type="Proteomes" id="UP000317650">
    <property type="component" value="Chromosome 6"/>
</dbReference>
<organism evidence="2 3">
    <name type="scientific">Musa balbisiana</name>
    <name type="common">Banana</name>
    <dbReference type="NCBI Taxonomy" id="52838"/>
    <lineage>
        <taxon>Eukaryota</taxon>
        <taxon>Viridiplantae</taxon>
        <taxon>Streptophyta</taxon>
        <taxon>Embryophyta</taxon>
        <taxon>Tracheophyta</taxon>
        <taxon>Spermatophyta</taxon>
        <taxon>Magnoliopsida</taxon>
        <taxon>Liliopsida</taxon>
        <taxon>Zingiberales</taxon>
        <taxon>Musaceae</taxon>
        <taxon>Musa</taxon>
    </lineage>
</organism>
<evidence type="ECO:0000313" key="3">
    <source>
        <dbReference type="Proteomes" id="UP000317650"/>
    </source>
</evidence>
<evidence type="ECO:0000256" key="1">
    <source>
        <dbReference type="SAM" id="SignalP"/>
    </source>
</evidence>
<evidence type="ECO:0000313" key="2">
    <source>
        <dbReference type="EMBL" id="THU48907.1"/>
    </source>
</evidence>
<protein>
    <recommendedName>
        <fullName evidence="4">Secreted protein</fullName>
    </recommendedName>
</protein>
<dbReference type="GO" id="GO:0033897">
    <property type="term" value="F:ribonuclease T2 activity"/>
    <property type="evidence" value="ECO:0007669"/>
    <property type="project" value="InterPro"/>
</dbReference>
<dbReference type="InterPro" id="IPR036430">
    <property type="entry name" value="RNase_T2-like_sf"/>
</dbReference>
<accession>A0A4S8IKD5</accession>
<dbReference type="SUPFAM" id="SSF55895">
    <property type="entry name" value="Ribonuclease Rh-like"/>
    <property type="match status" value="1"/>
</dbReference>
<feature type="signal peptide" evidence="1">
    <location>
        <begin position="1"/>
        <end position="18"/>
    </location>
</feature>
<dbReference type="AlphaFoldDB" id="A0A4S8IKD5"/>
<dbReference type="GO" id="GO:0003723">
    <property type="term" value="F:RNA binding"/>
    <property type="evidence" value="ECO:0007669"/>
    <property type="project" value="InterPro"/>
</dbReference>
<name>A0A4S8IKD5_MUSBA</name>
<dbReference type="EMBL" id="PYDT01000009">
    <property type="protein sequence ID" value="THU48907.1"/>
    <property type="molecule type" value="Genomic_DNA"/>
</dbReference>
<keyword evidence="3" id="KW-1185">Reference proteome</keyword>
<comment type="caution">
    <text evidence="2">The sequence shown here is derived from an EMBL/GenBank/DDBJ whole genome shotgun (WGS) entry which is preliminary data.</text>
</comment>
<sequence>MKLRSLLVFSMIVGRYYSLESVTGAVSKATNYTSEIECNRDVSKNRKLYRVYVYVETLASKLIECRVFPAVCVIPLRLGSLLCEMLKVSTKQQFN</sequence>
<evidence type="ECO:0008006" key="4">
    <source>
        <dbReference type="Google" id="ProtNLM"/>
    </source>
</evidence>